<evidence type="ECO:0000256" key="3">
    <source>
        <dbReference type="ARBA" id="ARBA00015203"/>
    </source>
</evidence>
<dbReference type="GO" id="GO:0005524">
    <property type="term" value="F:ATP binding"/>
    <property type="evidence" value="ECO:0007669"/>
    <property type="project" value="UniProtKB-UniRule"/>
</dbReference>
<evidence type="ECO:0000256" key="5">
    <source>
        <dbReference type="ARBA" id="ARBA00022741"/>
    </source>
</evidence>
<dbReference type="AlphaFoldDB" id="A0A6A4W505"/>
<gene>
    <name evidence="13" type="primary">uba3</name>
    <name evidence="13" type="ORF">FJT64_003831</name>
</gene>
<keyword evidence="5 11" id="KW-0547">Nucleotide-binding</keyword>
<evidence type="ECO:0000256" key="11">
    <source>
        <dbReference type="RuleBase" id="RU368009"/>
    </source>
</evidence>
<dbReference type="EMBL" id="VIIS01001408">
    <property type="protein sequence ID" value="KAF0298830.1"/>
    <property type="molecule type" value="Genomic_DNA"/>
</dbReference>
<evidence type="ECO:0000259" key="12">
    <source>
        <dbReference type="Pfam" id="PF00899"/>
    </source>
</evidence>
<dbReference type="PROSITE" id="PS00865">
    <property type="entry name" value="UBIQUITIN_ACTIVAT_2"/>
    <property type="match status" value="1"/>
</dbReference>
<dbReference type="GO" id="GO:0045116">
    <property type="term" value="P:protein neddylation"/>
    <property type="evidence" value="ECO:0007669"/>
    <property type="project" value="UniProtKB-UniRule"/>
</dbReference>
<comment type="catalytic activity">
    <reaction evidence="9 11">
        <text>ATP + [NEDD8 protein] + [E1 NEDD8-activating enzyme]-L-cysteine = AMP + diphosphate + [E1 NEDD8-activating enzyme]-S-[NEDD8 protein]-yl-L-cysteine.</text>
        <dbReference type="EC" id="6.2.1.64"/>
    </reaction>
</comment>
<organism evidence="13 14">
    <name type="scientific">Amphibalanus amphitrite</name>
    <name type="common">Striped barnacle</name>
    <name type="synonym">Balanus amphitrite</name>
    <dbReference type="NCBI Taxonomy" id="1232801"/>
    <lineage>
        <taxon>Eukaryota</taxon>
        <taxon>Metazoa</taxon>
        <taxon>Ecdysozoa</taxon>
        <taxon>Arthropoda</taxon>
        <taxon>Crustacea</taxon>
        <taxon>Multicrustacea</taxon>
        <taxon>Cirripedia</taxon>
        <taxon>Thoracica</taxon>
        <taxon>Thoracicalcarea</taxon>
        <taxon>Balanomorpha</taxon>
        <taxon>Balanoidea</taxon>
        <taxon>Balanidae</taxon>
        <taxon>Amphibalaninae</taxon>
        <taxon>Amphibalanus</taxon>
    </lineage>
</organism>
<proteinExistence type="inferred from homology"/>
<dbReference type="InterPro" id="IPR000594">
    <property type="entry name" value="ThiF_NAD_FAD-bd"/>
</dbReference>
<dbReference type="InterPro" id="IPR030468">
    <property type="entry name" value="Uba3_N"/>
</dbReference>
<dbReference type="OrthoDB" id="5977743at2759"/>
<accession>A0A6A4W505</accession>
<name>A0A6A4W505_AMPAM</name>
<dbReference type="GO" id="GO:0019781">
    <property type="term" value="F:NEDD8 activating enzyme activity"/>
    <property type="evidence" value="ECO:0007669"/>
    <property type="project" value="UniProtKB-UniRule"/>
</dbReference>
<feature type="domain" description="THIF-type NAD/FAD binding fold" evidence="12">
    <location>
        <begin position="46"/>
        <end position="326"/>
    </location>
</feature>
<keyword evidence="4 11" id="KW-0436">Ligase</keyword>
<comment type="similarity">
    <text evidence="2 11">Belongs to the ubiquitin-activating E1 family. UBA3 subfamily.</text>
</comment>
<evidence type="ECO:0000256" key="7">
    <source>
        <dbReference type="ARBA" id="ARBA00022840"/>
    </source>
</evidence>
<dbReference type="FunFam" id="3.50.50.80:FF:000002">
    <property type="entry name" value="SUMO-activating enzyme subunit 2"/>
    <property type="match status" value="1"/>
</dbReference>
<keyword evidence="6 11" id="KW-0833">Ubl conjugation pathway</keyword>
<dbReference type="UniPathway" id="UPA00885"/>
<evidence type="ECO:0000256" key="2">
    <source>
        <dbReference type="ARBA" id="ARBA00006310"/>
    </source>
</evidence>
<dbReference type="InterPro" id="IPR045886">
    <property type="entry name" value="ThiF/MoeB/HesA"/>
</dbReference>
<dbReference type="GO" id="GO:0005634">
    <property type="term" value="C:nucleus"/>
    <property type="evidence" value="ECO:0007669"/>
    <property type="project" value="TreeGrafter"/>
</dbReference>
<dbReference type="Gene3D" id="1.10.10.520">
    <property type="entry name" value="Ubiquitin activating enzymes (Uba3). Chain: B, domain 2"/>
    <property type="match status" value="1"/>
</dbReference>
<evidence type="ECO:0000313" key="14">
    <source>
        <dbReference type="Proteomes" id="UP000440578"/>
    </source>
</evidence>
<dbReference type="Pfam" id="PF00899">
    <property type="entry name" value="ThiF"/>
    <property type="match status" value="1"/>
</dbReference>
<dbReference type="SUPFAM" id="SSF69572">
    <property type="entry name" value="Activating enzymes of the ubiquitin-like proteins"/>
    <property type="match status" value="1"/>
</dbReference>
<dbReference type="InterPro" id="IPR035985">
    <property type="entry name" value="Ubiquitin-activating_enz"/>
</dbReference>
<dbReference type="EC" id="6.2.1.64" evidence="8 11"/>
<comment type="function">
    <text evidence="11">Catalytic subunit of the dimeric E1 enzyme, which activates NEDD8.</text>
</comment>
<evidence type="ECO:0000256" key="4">
    <source>
        <dbReference type="ARBA" id="ARBA00022598"/>
    </source>
</evidence>
<dbReference type="Gene3D" id="3.40.50.720">
    <property type="entry name" value="NAD(P)-binding Rossmann-like Domain"/>
    <property type="match status" value="1"/>
</dbReference>
<comment type="caution">
    <text evidence="13">The sequence shown here is derived from an EMBL/GenBank/DDBJ whole genome shotgun (WGS) entry which is preliminary data.</text>
</comment>
<keyword evidence="7 11" id="KW-0067">ATP-binding</keyword>
<evidence type="ECO:0000256" key="10">
    <source>
        <dbReference type="PROSITE-ProRule" id="PRU10132"/>
    </source>
</evidence>
<dbReference type="InterPro" id="IPR033127">
    <property type="entry name" value="UBQ-activ_enz_E1_Cys_AS"/>
</dbReference>
<sequence length="369" mass="40581">MEVEGSSSGARPAGLWTHLQRLVTRPGPLAHPEFTPSPEILDLLRDTVRVLVVGAGGLGCELLKDLALMGFGMIDVIDMDTIDVSNLNRQFLFRQQDVGRPKAVVAAEFIHGRVPGCTVTPHYCKIQDYDDLFYRQFHVVVCGLDSILARRWINGMLVSLLRYEEDGSLDQSSMIPLVDGGTEGFKGNARVILPGMSACIECMLDLYPPQRNFPLCTIAHTPRLPEHCVEYARLLLWPKENPWGDGAAIDGDDPAHVGWILERAQERAAEYGIAGVDYRLTQGVVKRIIPAVASTNAVVAAACATEVFKLVTSCAAPMNNYMVFNDEDGIYTYTYEHERNLQLSSGQELAVADVSTPNTVIFTLELTDA</sequence>
<reference evidence="13 14" key="1">
    <citation type="submission" date="2019-07" db="EMBL/GenBank/DDBJ databases">
        <title>Draft genome assembly of a fouling barnacle, Amphibalanus amphitrite (Darwin, 1854): The first reference genome for Thecostraca.</title>
        <authorList>
            <person name="Kim W."/>
        </authorList>
    </citation>
    <scope>NUCLEOTIDE SEQUENCE [LARGE SCALE GENOMIC DNA]</scope>
    <source>
        <strain evidence="13">SNU_AA5</strain>
        <tissue evidence="13">Soma without cirri and trophi</tissue>
    </source>
</reference>
<dbReference type="GO" id="GO:0005737">
    <property type="term" value="C:cytoplasm"/>
    <property type="evidence" value="ECO:0007669"/>
    <property type="project" value="TreeGrafter"/>
</dbReference>
<dbReference type="PANTHER" id="PTHR10953">
    <property type="entry name" value="UBIQUITIN-ACTIVATING ENZYME E1"/>
    <property type="match status" value="1"/>
</dbReference>
<evidence type="ECO:0000256" key="6">
    <source>
        <dbReference type="ARBA" id="ARBA00022786"/>
    </source>
</evidence>
<dbReference type="PANTHER" id="PTHR10953:SF6">
    <property type="entry name" value="NEDD8-ACTIVATING ENZYME E1 CATALYTIC SUBUNIT"/>
    <property type="match status" value="1"/>
</dbReference>
<keyword evidence="14" id="KW-1185">Reference proteome</keyword>
<evidence type="ECO:0000256" key="8">
    <source>
        <dbReference type="ARBA" id="ARBA00023624"/>
    </source>
</evidence>
<protein>
    <recommendedName>
        <fullName evidence="3 11">NEDD8-activating enzyme E1 catalytic subunit</fullName>
        <ecNumber evidence="8 11">6.2.1.64</ecNumber>
    </recommendedName>
</protein>
<evidence type="ECO:0000313" key="13">
    <source>
        <dbReference type="EMBL" id="KAF0298830.1"/>
    </source>
</evidence>
<evidence type="ECO:0000256" key="1">
    <source>
        <dbReference type="ARBA" id="ARBA00005032"/>
    </source>
</evidence>
<dbReference type="InterPro" id="IPR023318">
    <property type="entry name" value="Ub_act_enz_dom_a_sf"/>
</dbReference>
<dbReference type="CDD" id="cd01488">
    <property type="entry name" value="Uba3_RUB"/>
    <property type="match status" value="1"/>
</dbReference>
<comment type="pathway">
    <text evidence="1 11">Protein modification; protein neddylation.</text>
</comment>
<dbReference type="FunFam" id="1.10.10.520:FF:000001">
    <property type="entry name" value="NEDD8-activating enzyme E1 catalytic subunit"/>
    <property type="match status" value="1"/>
</dbReference>
<evidence type="ECO:0000256" key="9">
    <source>
        <dbReference type="ARBA" id="ARBA00024626"/>
    </source>
</evidence>
<feature type="active site" description="Glycyl thioester intermediate" evidence="10">
    <location>
        <position position="216"/>
    </location>
</feature>
<dbReference type="Proteomes" id="UP000440578">
    <property type="component" value="Unassembled WGS sequence"/>
</dbReference>